<dbReference type="GO" id="GO:0005884">
    <property type="term" value="C:actin filament"/>
    <property type="evidence" value="ECO:0007669"/>
    <property type="project" value="TreeGrafter"/>
</dbReference>
<dbReference type="EMBL" id="CAJNNW010026785">
    <property type="protein sequence ID" value="CAE8687708.1"/>
    <property type="molecule type" value="Genomic_DNA"/>
</dbReference>
<feature type="region of interest" description="Disordered" evidence="2">
    <location>
        <begin position="1362"/>
        <end position="1476"/>
    </location>
</feature>
<feature type="region of interest" description="Disordered" evidence="2">
    <location>
        <begin position="764"/>
        <end position="880"/>
    </location>
</feature>
<evidence type="ECO:0000256" key="2">
    <source>
        <dbReference type="SAM" id="MobiDB-lite"/>
    </source>
</evidence>
<organism evidence="3 4">
    <name type="scientific">Polarella glacialis</name>
    <name type="common">Dinoflagellate</name>
    <dbReference type="NCBI Taxonomy" id="89957"/>
    <lineage>
        <taxon>Eukaryota</taxon>
        <taxon>Sar</taxon>
        <taxon>Alveolata</taxon>
        <taxon>Dinophyceae</taxon>
        <taxon>Suessiales</taxon>
        <taxon>Suessiaceae</taxon>
        <taxon>Polarella</taxon>
    </lineage>
</organism>
<feature type="region of interest" description="Disordered" evidence="2">
    <location>
        <begin position="1"/>
        <end position="27"/>
    </location>
</feature>
<accession>A0A813JUY7</accession>
<proteinExistence type="predicted"/>
<dbReference type="PANTHER" id="PTHR48226:SF1">
    <property type="entry name" value="WAS_WASL-INTERACTING PROTEIN FAMILY MEMBER 1"/>
    <property type="match status" value="1"/>
</dbReference>
<feature type="non-terminal residue" evidence="3">
    <location>
        <position position="1"/>
    </location>
</feature>
<dbReference type="PANTHER" id="PTHR48226">
    <property type="entry name" value="OS06G0326200 PROTEIN"/>
    <property type="match status" value="1"/>
</dbReference>
<evidence type="ECO:0000313" key="4">
    <source>
        <dbReference type="Proteomes" id="UP000626109"/>
    </source>
</evidence>
<feature type="compositionally biased region" description="Acidic residues" evidence="2">
    <location>
        <begin position="1377"/>
        <end position="1387"/>
    </location>
</feature>
<name>A0A813JUY7_POLGL</name>
<feature type="compositionally biased region" description="Low complexity" evidence="2">
    <location>
        <begin position="588"/>
        <end position="607"/>
    </location>
</feature>
<comment type="caution">
    <text evidence="3">The sequence shown here is derived from an EMBL/GenBank/DDBJ whole genome shotgun (WGS) entry which is preliminary data.</text>
</comment>
<evidence type="ECO:0000256" key="1">
    <source>
        <dbReference type="SAM" id="Coils"/>
    </source>
</evidence>
<feature type="region of interest" description="Disordered" evidence="2">
    <location>
        <begin position="922"/>
        <end position="957"/>
    </location>
</feature>
<feature type="compositionally biased region" description="Basic and acidic residues" evidence="2">
    <location>
        <begin position="1109"/>
        <end position="1118"/>
    </location>
</feature>
<feature type="compositionally biased region" description="Low complexity" evidence="2">
    <location>
        <begin position="711"/>
        <end position="720"/>
    </location>
</feature>
<dbReference type="InterPro" id="IPR053099">
    <property type="entry name" value="WAS/WASL-interacting_domain"/>
</dbReference>
<feature type="compositionally biased region" description="Acidic residues" evidence="2">
    <location>
        <begin position="1554"/>
        <end position="1563"/>
    </location>
</feature>
<evidence type="ECO:0000313" key="3">
    <source>
        <dbReference type="EMBL" id="CAE8687708.1"/>
    </source>
</evidence>
<feature type="compositionally biased region" description="Low complexity" evidence="2">
    <location>
        <begin position="821"/>
        <end position="844"/>
    </location>
</feature>
<feature type="compositionally biased region" description="Acidic residues" evidence="2">
    <location>
        <begin position="1582"/>
        <end position="1598"/>
    </location>
</feature>
<dbReference type="Proteomes" id="UP000626109">
    <property type="component" value="Unassembled WGS sequence"/>
</dbReference>
<feature type="region of interest" description="Disordered" evidence="2">
    <location>
        <begin position="588"/>
        <end position="612"/>
    </location>
</feature>
<feature type="compositionally biased region" description="Basic and acidic residues" evidence="2">
    <location>
        <begin position="1"/>
        <end position="10"/>
    </location>
</feature>
<protein>
    <submittedName>
        <fullName evidence="3">Uncharacterized protein</fullName>
    </submittedName>
</protein>
<reference evidence="3" key="1">
    <citation type="submission" date="2021-02" db="EMBL/GenBank/DDBJ databases">
        <authorList>
            <person name="Dougan E. K."/>
            <person name="Rhodes N."/>
            <person name="Thang M."/>
            <person name="Chan C."/>
        </authorList>
    </citation>
    <scope>NUCLEOTIDE SEQUENCE</scope>
</reference>
<gene>
    <name evidence="3" type="ORF">PGLA2088_LOCUS25564</name>
</gene>
<feature type="compositionally biased region" description="Low complexity" evidence="2">
    <location>
        <begin position="1400"/>
        <end position="1411"/>
    </location>
</feature>
<feature type="coiled-coil region" evidence="1">
    <location>
        <begin position="555"/>
        <end position="582"/>
    </location>
</feature>
<feature type="compositionally biased region" description="Polar residues" evidence="2">
    <location>
        <begin position="1058"/>
        <end position="1067"/>
    </location>
</feature>
<feature type="region of interest" description="Disordered" evidence="2">
    <location>
        <begin position="711"/>
        <end position="730"/>
    </location>
</feature>
<feature type="region of interest" description="Disordered" evidence="2">
    <location>
        <begin position="1522"/>
        <end position="1636"/>
    </location>
</feature>
<feature type="compositionally biased region" description="Basic and acidic residues" evidence="2">
    <location>
        <begin position="649"/>
        <end position="682"/>
    </location>
</feature>
<feature type="compositionally biased region" description="Polar residues" evidence="2">
    <location>
        <begin position="845"/>
        <end position="855"/>
    </location>
</feature>
<feature type="region of interest" description="Disordered" evidence="2">
    <location>
        <begin position="639"/>
        <end position="689"/>
    </location>
</feature>
<dbReference type="GO" id="GO:0030048">
    <property type="term" value="P:actin filament-based movement"/>
    <property type="evidence" value="ECO:0007669"/>
    <property type="project" value="TreeGrafter"/>
</dbReference>
<keyword evidence="1" id="KW-0175">Coiled coil</keyword>
<feature type="region of interest" description="Disordered" evidence="2">
    <location>
        <begin position="1033"/>
        <end position="1118"/>
    </location>
</feature>
<sequence>VSQLEERLGAREASSAPASPGREVPGRDEAFSAVKELDSVLHQELRVLHDRCDLVQETLDVRALSALRQLAQRMADQDSKVEQLFTDGQDCCARVEEHEVRLGVARSKTDAQEQRLALLGDRVERASRPSERSDELGQLSARLDACEQRFSFASTGDEVASSALSLLGASSGTATEAFPMPSHRQIQDSLAAELERHCSKEVDELRAEFAVRASGLAHHAQVGFSDLRAHLGTVATQLGSLHDRVQFNEEQSYAARSAAALCEPVVETGSQGKEVLLRLEALEAGSSEQASFASSMQRSMVLLQAFLAEVKQAVQVAIEAKTSETAGSTALKGQPMPADQAEKDQTSRMLWCSLVRRMLAADAEDALVQLGEGTASKYDALAVAVERRLDELTLKVGSMPARMSVLEERTISAEALAQHVEDLSVELRRDMENLQATVAIGGSAESSRLAAAETASADLERRVAALGIRAVEELSSRVAALSSELSGRLERSEQSWQEQSSAARVQLPRLEAELKEIRSAQEALSQSLSQVPIANQQDVASTTALAAEAARAAQGVLLASRVEQLEQRLEDQRQQLEQLRQQRLLLPEARTTTETTTTSTTAAASSELVRGAEPRAPVVAELEQLAVSEEVVSELEVSAVSSELPQGRGRAEPRAPEFHAGREQKLEESHSTGRAQAEHEAPITRGGGPALPLVSAPLLADSAVHDIRSAASAGEEAAGGNAPRLDRASSSSSASASASASAAGSVTSTSGVGLGLGLGLSSAQSTAGAEAGGGGPAVQEASAGHMQGAGGPETSAGSPRLGDAEDGGGPAPYGSRPPPSSQAHASSSSSSFAAFAFPGEASSSHQWPPQQQAGFQSGFGLTSFPVAGDGDAGSGEVGETSAAWHGGAANWGSATSVAGAGDGAGGGNASAATAGNWGWGGGWGGDGAAGGSLSFEGDGAAGGWDMPEGDLGGGGGGGGAGGWGAVFTGGNFDGGGFGGGGNGDGGGGGTGGGGLAGGGASGDGGGGGGQGDVGGGNGGGAAGGCSGSAPWGWGGSSGWGATESPAGGVFASGGSNGQGRDSFSRGGSATGADNAGGLDVDDADDLDSAEHSDPASSECDVVGLLGGSDHSDSDADAGRQKLPVPALVSALLQWSWQLLQPQQRSRRDWLPAAVMLTAEAAASAAVKVERPTVMKKLTFQFWEKLRQVLPARLQLQLLVRFRFPRQQLPPPVAFRFLRQQLPPPVAFRFLTQQLYPPVVLMSTLAALAPLEGVMLRRQGWGSGRHQKLQCCRSLPRRQQPWESGQFWRAAAKQAAVMGKTMFKTVFRFTGCANPPGIDRTLHTETRGVHCRVDQHAAIVPFIQMANHAWRLPLALVPHRRPYAPGGQGPLSSRSGSSEEEVLEDIEEKEAGAEQSLGKNAGSSPSSSPSSSRGRRARHPYGDAPVGSTVRPEQGAGLDVGGGGSRSRSSGSARRARDLRTSPGRSVLQGTRGGQSRIEQNLVQAQGSPSLAGMGFGSLADVVEPLLRTGGGARPLNLELERAKMRSETRTCGGQGYVWSGDEEEELVEARDTEPCSDEAESEQEDRSKRQAAQVQELRTREEESEEEDFDDEDQESDAESLPRRTPASLADAMLPLVSGGNFSGPSRPPPVTQRQAMQHLTVADTDDDLEEIEDVLVAGSDSSSGDAKHSWRK</sequence>